<evidence type="ECO:0000256" key="3">
    <source>
        <dbReference type="SAM" id="SignalP"/>
    </source>
</evidence>
<evidence type="ECO:0000256" key="1">
    <source>
        <dbReference type="ARBA" id="ARBA00010062"/>
    </source>
</evidence>
<dbReference type="Proteomes" id="UP000475545">
    <property type="component" value="Unassembled WGS sequence"/>
</dbReference>
<dbReference type="PANTHER" id="PTHR30483:SF6">
    <property type="entry name" value="PERIPLASMIC BINDING PROTEIN OF ABC TRANSPORTER FOR NATURAL AMINO ACIDS"/>
    <property type="match status" value="1"/>
</dbReference>
<name>A0A6L7GTY4_9ACTN</name>
<feature type="chain" id="PRO_5038378190" evidence="3">
    <location>
        <begin position="26"/>
        <end position="423"/>
    </location>
</feature>
<dbReference type="EMBL" id="WMBR01000005">
    <property type="protein sequence ID" value="MXP23474.1"/>
    <property type="molecule type" value="Genomic_DNA"/>
</dbReference>
<protein>
    <submittedName>
        <fullName evidence="5">ABC transporter substrate-binding protein</fullName>
    </submittedName>
</protein>
<dbReference type="Pfam" id="PF13458">
    <property type="entry name" value="Peripla_BP_6"/>
    <property type="match status" value="1"/>
</dbReference>
<dbReference type="InterPro" id="IPR028082">
    <property type="entry name" value="Peripla_BP_I"/>
</dbReference>
<accession>A0A6L7GTY4</accession>
<dbReference type="PANTHER" id="PTHR30483">
    <property type="entry name" value="LEUCINE-SPECIFIC-BINDING PROTEIN"/>
    <property type="match status" value="1"/>
</dbReference>
<feature type="domain" description="Leucine-binding protein" evidence="4">
    <location>
        <begin position="57"/>
        <end position="382"/>
    </location>
</feature>
<evidence type="ECO:0000313" key="6">
    <source>
        <dbReference type="Proteomes" id="UP000475545"/>
    </source>
</evidence>
<comment type="similarity">
    <text evidence="1">Belongs to the leucine-binding protein family.</text>
</comment>
<dbReference type="PROSITE" id="PS51257">
    <property type="entry name" value="PROKAR_LIPOPROTEIN"/>
    <property type="match status" value="1"/>
</dbReference>
<keyword evidence="6" id="KW-1185">Reference proteome</keyword>
<organism evidence="5 6">
    <name type="scientific">Gordonia mangrovi</name>
    <dbReference type="NCBI Taxonomy" id="2665643"/>
    <lineage>
        <taxon>Bacteria</taxon>
        <taxon>Bacillati</taxon>
        <taxon>Actinomycetota</taxon>
        <taxon>Actinomycetes</taxon>
        <taxon>Mycobacteriales</taxon>
        <taxon>Gordoniaceae</taxon>
        <taxon>Gordonia</taxon>
    </lineage>
</organism>
<evidence type="ECO:0000256" key="2">
    <source>
        <dbReference type="ARBA" id="ARBA00022729"/>
    </source>
</evidence>
<sequence length="423" mass="42921">MKTHSLRRRLAATCAVSAAVVVGVAGCTSTSDDSAAGSSAAVDPAALGEPNQATGTPVTLGFISDGKTGYFDNTDEIAGAQAAVSYINEYLGGLNGHPIDLKVCVAHGNPAEATDCANQMVTEQVPAVLEGAMGSVDATVDVLTKAQIPLVLHYLTSPKTLTTPGIWGLMNGNASNFGAPAEIAKDEGITKAAIVTIDVPAAVAGANNLGKLTFGNAGAQTDVVTIAPGVPDPTSQITAASQADPGIYSVLGTADFCAPVIKSIRSIAPDAVLSVIDRCIDPGAAKSIPGGYEGVRVGTTVNLDPDTDDVKLFAAALDKYSDGTAVSATSGYGWAPLLGFARAMNAAEVSDLTPETVKSGLASAPAQEYPLTDGIMFQCNGEAFPLSKNDCSVGGIRATANEDGSLRDYQSFNDPSLFTMPSS</sequence>
<proteinExistence type="inferred from homology"/>
<evidence type="ECO:0000313" key="5">
    <source>
        <dbReference type="EMBL" id="MXP23474.1"/>
    </source>
</evidence>
<dbReference type="RefSeq" id="WP_160903629.1">
    <property type="nucleotide sequence ID" value="NZ_CP102850.1"/>
</dbReference>
<evidence type="ECO:0000259" key="4">
    <source>
        <dbReference type="Pfam" id="PF13458"/>
    </source>
</evidence>
<feature type="signal peptide" evidence="3">
    <location>
        <begin position="1"/>
        <end position="25"/>
    </location>
</feature>
<dbReference type="SUPFAM" id="SSF53822">
    <property type="entry name" value="Periplasmic binding protein-like I"/>
    <property type="match status" value="1"/>
</dbReference>
<dbReference type="Gene3D" id="3.40.50.2300">
    <property type="match status" value="2"/>
</dbReference>
<dbReference type="InterPro" id="IPR028081">
    <property type="entry name" value="Leu-bd"/>
</dbReference>
<keyword evidence="2 3" id="KW-0732">Signal</keyword>
<dbReference type="AlphaFoldDB" id="A0A6L7GTY4"/>
<dbReference type="InterPro" id="IPR051010">
    <property type="entry name" value="BCAA_transport"/>
</dbReference>
<gene>
    <name evidence="5" type="ORF">GIY30_19220</name>
</gene>
<reference evidence="5 6" key="1">
    <citation type="submission" date="2019-11" db="EMBL/GenBank/DDBJ databases">
        <title>Gordonia sp. nov., a novel actinobacterium isolated from mangrove soil in Hainan.</title>
        <authorList>
            <person name="Huang X."/>
            <person name="Xie Y."/>
            <person name="Chu X."/>
            <person name="Xiao K."/>
        </authorList>
    </citation>
    <scope>NUCLEOTIDE SEQUENCE [LARGE SCALE GENOMIC DNA]</scope>
    <source>
        <strain evidence="5 6">HNM0687</strain>
    </source>
</reference>
<comment type="caution">
    <text evidence="5">The sequence shown here is derived from an EMBL/GenBank/DDBJ whole genome shotgun (WGS) entry which is preliminary data.</text>
</comment>